<feature type="region of interest" description="Disordered" evidence="2">
    <location>
        <begin position="694"/>
        <end position="730"/>
    </location>
</feature>
<dbReference type="GO" id="GO:0006623">
    <property type="term" value="P:protein targeting to vacuole"/>
    <property type="evidence" value="ECO:0007669"/>
    <property type="project" value="TreeGrafter"/>
</dbReference>
<feature type="region of interest" description="Disordered" evidence="2">
    <location>
        <begin position="71"/>
        <end position="174"/>
    </location>
</feature>
<feature type="compositionally biased region" description="Pro residues" evidence="2">
    <location>
        <begin position="603"/>
        <end position="617"/>
    </location>
</feature>
<evidence type="ECO:0000256" key="2">
    <source>
        <dbReference type="SAM" id="MobiDB-lite"/>
    </source>
</evidence>
<feature type="compositionally biased region" description="Basic and acidic residues" evidence="2">
    <location>
        <begin position="163"/>
        <end position="174"/>
    </location>
</feature>
<feature type="compositionally biased region" description="Polar residues" evidence="2">
    <location>
        <begin position="207"/>
        <end position="224"/>
    </location>
</feature>
<feature type="compositionally biased region" description="Polar residues" evidence="2">
    <location>
        <begin position="623"/>
        <end position="640"/>
    </location>
</feature>
<dbReference type="InterPro" id="IPR018618">
    <property type="entry name" value="GID4/10-like"/>
</dbReference>
<feature type="region of interest" description="Disordered" evidence="2">
    <location>
        <begin position="207"/>
        <end position="249"/>
    </location>
</feature>
<dbReference type="PANTHER" id="PTHR14534:SF3">
    <property type="entry name" value="GID COMPLEX SUBUNIT 4 HOMOLOG"/>
    <property type="match status" value="1"/>
</dbReference>
<dbReference type="GO" id="GO:0005773">
    <property type="term" value="C:vacuole"/>
    <property type="evidence" value="ECO:0007669"/>
    <property type="project" value="GOC"/>
</dbReference>
<evidence type="ECO:0000313" key="4">
    <source>
        <dbReference type="Proteomes" id="UP000308549"/>
    </source>
</evidence>
<dbReference type="GO" id="GO:0007039">
    <property type="term" value="P:protein catabolic process in the vacuole"/>
    <property type="evidence" value="ECO:0007669"/>
    <property type="project" value="TreeGrafter"/>
</dbReference>
<gene>
    <name evidence="3" type="ORF">B0A50_06998</name>
</gene>
<dbReference type="AlphaFoldDB" id="A0A4U0TP82"/>
<comment type="caution">
    <text evidence="3">The sequence shown here is derived from an EMBL/GenBank/DDBJ whole genome shotgun (WGS) entry which is preliminary data.</text>
</comment>
<dbReference type="Pfam" id="PF09783">
    <property type="entry name" value="Vac_ImportDeg"/>
    <property type="match status" value="2"/>
</dbReference>
<evidence type="ECO:0000313" key="3">
    <source>
        <dbReference type="EMBL" id="TKA23863.1"/>
    </source>
</evidence>
<evidence type="ECO:0000256" key="1">
    <source>
        <dbReference type="ARBA" id="ARBA00061469"/>
    </source>
</evidence>
<protein>
    <recommendedName>
        <fullName evidence="5">Vacuolar import and degradation protein-domain-containing protein</fullName>
    </recommendedName>
</protein>
<dbReference type="GO" id="GO:0043161">
    <property type="term" value="P:proteasome-mediated ubiquitin-dependent protein catabolic process"/>
    <property type="evidence" value="ECO:0007669"/>
    <property type="project" value="TreeGrafter"/>
</dbReference>
<feature type="compositionally biased region" description="Acidic residues" evidence="2">
    <location>
        <begin position="707"/>
        <end position="717"/>
    </location>
</feature>
<accession>A0A4U0TP82</accession>
<organism evidence="3 4">
    <name type="scientific">Salinomyces thailandicus</name>
    <dbReference type="NCBI Taxonomy" id="706561"/>
    <lineage>
        <taxon>Eukaryota</taxon>
        <taxon>Fungi</taxon>
        <taxon>Dikarya</taxon>
        <taxon>Ascomycota</taxon>
        <taxon>Pezizomycotina</taxon>
        <taxon>Dothideomycetes</taxon>
        <taxon>Dothideomycetidae</taxon>
        <taxon>Mycosphaerellales</taxon>
        <taxon>Teratosphaeriaceae</taxon>
        <taxon>Salinomyces</taxon>
    </lineage>
</organism>
<feature type="compositionally biased region" description="Basic and acidic residues" evidence="2">
    <location>
        <begin position="720"/>
        <end position="730"/>
    </location>
</feature>
<feature type="compositionally biased region" description="Basic and acidic residues" evidence="2">
    <location>
        <begin position="78"/>
        <end position="92"/>
    </location>
</feature>
<proteinExistence type="inferred from homology"/>
<dbReference type="OrthoDB" id="62at2759"/>
<comment type="similarity">
    <text evidence="1">Belongs to the GID4/VID24 family.</text>
</comment>
<feature type="compositionally biased region" description="Basic and acidic residues" evidence="2">
    <location>
        <begin position="285"/>
        <end position="297"/>
    </location>
</feature>
<dbReference type="PANTHER" id="PTHR14534">
    <property type="entry name" value="VACUOLAR IMPORT AND DEGRADATION PROTEIN 24"/>
    <property type="match status" value="1"/>
</dbReference>
<reference evidence="3 4" key="1">
    <citation type="submission" date="2017-03" db="EMBL/GenBank/DDBJ databases">
        <title>Genomes of endolithic fungi from Antarctica.</title>
        <authorList>
            <person name="Coleine C."/>
            <person name="Masonjones S."/>
            <person name="Stajich J.E."/>
        </authorList>
    </citation>
    <scope>NUCLEOTIDE SEQUENCE [LARGE SCALE GENOMIC DNA]</scope>
    <source>
        <strain evidence="3 4">CCFEE 6315</strain>
    </source>
</reference>
<name>A0A4U0TP82_9PEZI</name>
<dbReference type="GO" id="GO:0034657">
    <property type="term" value="C:GID complex"/>
    <property type="evidence" value="ECO:0007669"/>
    <property type="project" value="TreeGrafter"/>
</dbReference>
<feature type="region of interest" description="Disordered" evidence="2">
    <location>
        <begin position="590"/>
        <end position="655"/>
    </location>
</feature>
<evidence type="ECO:0008006" key="5">
    <source>
        <dbReference type="Google" id="ProtNLM"/>
    </source>
</evidence>
<feature type="region of interest" description="Disordered" evidence="2">
    <location>
        <begin position="285"/>
        <end position="338"/>
    </location>
</feature>
<dbReference type="GO" id="GO:0045721">
    <property type="term" value="P:negative regulation of gluconeogenesis"/>
    <property type="evidence" value="ECO:0007669"/>
    <property type="project" value="TreeGrafter"/>
</dbReference>
<dbReference type="EMBL" id="NAJL01000050">
    <property type="protein sequence ID" value="TKA23863.1"/>
    <property type="molecule type" value="Genomic_DNA"/>
</dbReference>
<feature type="compositionally biased region" description="Basic and acidic residues" evidence="2">
    <location>
        <begin position="234"/>
        <end position="249"/>
    </location>
</feature>
<sequence length="781" mass="87064">MPPLNTPAAQSPDRAPSPSQSLSQSLSQRPLTPLSYLSSPVPDLAATLHTQAAEEADEANVAFLRESLDWIEQGSDEVSARTRVDPERDPRRSAQSGMPPQPPPQPQQPQRRFETDEDLSRRERLQRVLARLNRMHEPAAPRSEAYSNRTPEPHAQSLYDWAPSHDEHSTQNRESNELDAILGELRRQQQAPTETGSADILRMLSQNSTRRNAPSVAEQWTGNGPTAPIGSTEMGERRERLRERERRRRENEWVSLRARAALQRSRQEGSPSATDRMLRYVLERERSGLSEEEDRARGTGWFRPSPTREGGDEHHSNVLSRDNWMLPPPSTGEFRDRERQERVEAFRRGYLAENVPPRLPRISTPSMPSTAAPTGTSSLLLENALKYLSDLRACSSYEEALLAAIDHGLATKEFFADKHDDFITDLTALDPIPYSSWLQPGMVFDGHQHAMNRSSSAGSRSSHSVEQINPHYATSRPSTFDHPPGSTRVAPPPPFDATRPWLSHVPPTHHLSTLKPASPSSDDHWPVRVILHSVDSETMTLQGTMEAYDVPQHPVNHPGTGFRPKAGKKSAPITTYLEGHILSLTPHTFLTPPNPNQSANPNTPTPKPHPQTFPYPTLPRNATPYTTSPAPLTFPASSPPTDAKNWLNLPPFNTHTTPTQTAQTLLSTAALKALNNDYIFMRWKEKCFIHHHHRHRHSKEGSHAGDGEGEEGEDECAETSQERRAGDQDRGHGLTISGFYYVSLCRATGEVEGLYYDPSSTPFQRLRLRGSGAGCGAFGFA</sequence>
<feature type="region of interest" description="Disordered" evidence="2">
    <location>
        <begin position="1"/>
        <end position="39"/>
    </location>
</feature>
<feature type="compositionally biased region" description="Low complexity" evidence="2">
    <location>
        <begin position="16"/>
        <end position="35"/>
    </location>
</feature>
<feature type="compositionally biased region" description="Basic and acidic residues" evidence="2">
    <location>
        <begin position="111"/>
        <end position="126"/>
    </location>
</feature>
<feature type="region of interest" description="Disordered" evidence="2">
    <location>
        <begin position="472"/>
        <end position="503"/>
    </location>
</feature>
<dbReference type="Proteomes" id="UP000308549">
    <property type="component" value="Unassembled WGS sequence"/>
</dbReference>
<keyword evidence="4" id="KW-1185">Reference proteome</keyword>